<organism evidence="1 2">
    <name type="scientific">Mucilaginibacter pocheonensis</name>
    <dbReference type="NCBI Taxonomy" id="398050"/>
    <lineage>
        <taxon>Bacteria</taxon>
        <taxon>Pseudomonadati</taxon>
        <taxon>Bacteroidota</taxon>
        <taxon>Sphingobacteriia</taxon>
        <taxon>Sphingobacteriales</taxon>
        <taxon>Sphingobacteriaceae</taxon>
        <taxon>Mucilaginibacter</taxon>
    </lineage>
</organism>
<keyword evidence="2" id="KW-1185">Reference proteome</keyword>
<name>A0ABU1TDI9_9SPHI</name>
<dbReference type="PANTHER" id="PTHR47197">
    <property type="entry name" value="PROTEIN NIRF"/>
    <property type="match status" value="1"/>
</dbReference>
<comment type="caution">
    <text evidence="1">The sequence shown here is derived from an EMBL/GenBank/DDBJ whole genome shotgun (WGS) entry which is preliminary data.</text>
</comment>
<accession>A0ABU1TDI9</accession>
<dbReference type="Pfam" id="PF16819">
    <property type="entry name" value="DUF5074"/>
    <property type="match status" value="1"/>
</dbReference>
<protein>
    <submittedName>
        <fullName evidence="1">YVTN family beta-propeller protein</fullName>
    </submittedName>
</protein>
<dbReference type="Gene3D" id="2.130.10.10">
    <property type="entry name" value="YVTN repeat-like/Quinoprotein amine dehydrogenase"/>
    <property type="match status" value="1"/>
</dbReference>
<dbReference type="RefSeq" id="WP_310097636.1">
    <property type="nucleotide sequence ID" value="NZ_JAVDUU010000003.1"/>
</dbReference>
<dbReference type="SUPFAM" id="SSF51004">
    <property type="entry name" value="C-terminal (heme d1) domain of cytochrome cd1-nitrite reductase"/>
    <property type="match status" value="1"/>
</dbReference>
<evidence type="ECO:0000313" key="1">
    <source>
        <dbReference type="EMBL" id="MDR6943427.1"/>
    </source>
</evidence>
<dbReference type="Proteomes" id="UP001247620">
    <property type="component" value="Unassembled WGS sequence"/>
</dbReference>
<dbReference type="InterPro" id="IPR031815">
    <property type="entry name" value="DUF5074"/>
</dbReference>
<dbReference type="InterPro" id="IPR011048">
    <property type="entry name" value="Haem_d1_sf"/>
</dbReference>
<reference evidence="1 2" key="1">
    <citation type="submission" date="2023-07" db="EMBL/GenBank/DDBJ databases">
        <title>Sorghum-associated microbial communities from plants grown in Nebraska, USA.</title>
        <authorList>
            <person name="Schachtman D."/>
        </authorList>
    </citation>
    <scope>NUCLEOTIDE SEQUENCE [LARGE SCALE GENOMIC DNA]</scope>
    <source>
        <strain evidence="1 2">3262</strain>
    </source>
</reference>
<evidence type="ECO:0000313" key="2">
    <source>
        <dbReference type="Proteomes" id="UP001247620"/>
    </source>
</evidence>
<dbReference type="NCBIfam" id="TIGR02276">
    <property type="entry name" value="beta_rpt_yvtn"/>
    <property type="match status" value="1"/>
</dbReference>
<proteinExistence type="predicted"/>
<dbReference type="EMBL" id="JAVDUU010000003">
    <property type="protein sequence ID" value="MDR6943427.1"/>
    <property type="molecule type" value="Genomic_DNA"/>
</dbReference>
<dbReference type="PROSITE" id="PS51257">
    <property type="entry name" value="PROKAR_LIPOPROTEIN"/>
    <property type="match status" value="1"/>
</dbReference>
<dbReference type="InterPro" id="IPR051200">
    <property type="entry name" value="Host-pathogen_enzymatic-act"/>
</dbReference>
<dbReference type="InterPro" id="IPR011964">
    <property type="entry name" value="YVTN_b-propeller_repeat"/>
</dbReference>
<dbReference type="PANTHER" id="PTHR47197:SF3">
    <property type="entry name" value="DIHYDRO-HEME D1 DEHYDROGENASE"/>
    <property type="match status" value="1"/>
</dbReference>
<gene>
    <name evidence="1" type="ORF">J2W55_003280</name>
</gene>
<dbReference type="InterPro" id="IPR015943">
    <property type="entry name" value="WD40/YVTN_repeat-like_dom_sf"/>
</dbReference>
<sequence length="360" mass="38554">MKQLKLKSLFIGLTAVISFTSCHKDKKIEPDDTTNPPVNEVAGIYVLNQGKFNSNNSSLTYYDVTSKLLVADQYKAVNGSGIGDTGNDLKVYGSKMYIVVNVSSTVEVVNAKSAKLIKNVSFFNGAVARQPRSVAFYKNKAYITSYDNTVAVMDTATLEVSKYITVGRNPEQLVVSNGKLYVANSGGLDFGNPDKTVSVIDLATDAKIKDIPVGLNPITVAADSYGDVFVVGFGNFGDVPTLTIINSTTDQASAPAPFTAAFATPMAISGDFAYFITSDNKIQKYDVKAKTIVSGNFITDGTVITTPYGIKVNDLTGEVFVTDAKDYQSNGKLFAFDKSGKLEYSINTGISPGAVAFIYK</sequence>